<dbReference type="OrthoDB" id="251560at2"/>
<organism evidence="2 3">
    <name type="scientific">Blastopirellula marina</name>
    <dbReference type="NCBI Taxonomy" id="124"/>
    <lineage>
        <taxon>Bacteria</taxon>
        <taxon>Pseudomonadati</taxon>
        <taxon>Planctomycetota</taxon>
        <taxon>Planctomycetia</taxon>
        <taxon>Pirellulales</taxon>
        <taxon>Pirellulaceae</taxon>
        <taxon>Blastopirellula</taxon>
    </lineage>
</organism>
<dbReference type="InterPro" id="IPR011990">
    <property type="entry name" value="TPR-like_helical_dom_sf"/>
</dbReference>
<feature type="signal peptide" evidence="1">
    <location>
        <begin position="1"/>
        <end position="21"/>
    </location>
</feature>
<dbReference type="Proteomes" id="UP000239388">
    <property type="component" value="Unassembled WGS sequence"/>
</dbReference>
<accession>A0A2S8FCP5</accession>
<dbReference type="AlphaFoldDB" id="A0A2S8FCP5"/>
<feature type="chain" id="PRO_5015492723" description="Tetratricopeptide repeat protein" evidence="1">
    <location>
        <begin position="22"/>
        <end position="338"/>
    </location>
</feature>
<reference evidence="2 3" key="1">
    <citation type="submission" date="2018-02" db="EMBL/GenBank/DDBJ databases">
        <title>Comparative genomes isolates from brazilian mangrove.</title>
        <authorList>
            <person name="Araujo J.E."/>
            <person name="Taketani R.G."/>
            <person name="Silva M.C.P."/>
            <person name="Loureco M.V."/>
            <person name="Andreote F.D."/>
        </authorList>
    </citation>
    <scope>NUCLEOTIDE SEQUENCE [LARGE SCALE GENOMIC DNA]</scope>
    <source>
        <strain evidence="2 3">NAP PRIS-MGV</strain>
    </source>
</reference>
<gene>
    <name evidence="2" type="ORF">C5Y98_21970</name>
</gene>
<protein>
    <recommendedName>
        <fullName evidence="4">Tetratricopeptide repeat protein</fullName>
    </recommendedName>
</protein>
<dbReference type="EMBL" id="PUIB01000022">
    <property type="protein sequence ID" value="PQO29933.1"/>
    <property type="molecule type" value="Genomic_DNA"/>
</dbReference>
<sequence>MRQYLFLATVATLFAGGPLLADTVYTTKGTPQSGTIVGTTPDVIKLSKGGTTVEIPTNEITEISLDDEPFPVKSARRLVNDGQYADAIDKLKGEQGKNDLANQEIAFLRAYSMGKLALAGSADKATASKALLDFASQSSSSFHFYEVARMLGDLAVSSGNYDSATKYYGALSKAPWPDVTMSGKVLEARALLAQDKSAEAIKKFDDVLKTDAAVAGAARQKSFASVGKAQALAMTGKAADGITLAQKVIENADPDDKELFGRAYNALGQCYVKQSQPKEALLAYLHTDILFYRDPEIHAEALYHLSNLWKEVNSPDEATQARNMLTNQYPGSVWTNRQ</sequence>
<dbReference type="SUPFAM" id="SSF48452">
    <property type="entry name" value="TPR-like"/>
    <property type="match status" value="1"/>
</dbReference>
<dbReference type="Gene3D" id="1.25.40.10">
    <property type="entry name" value="Tetratricopeptide repeat domain"/>
    <property type="match status" value="1"/>
</dbReference>
<name>A0A2S8FCP5_9BACT</name>
<evidence type="ECO:0000313" key="3">
    <source>
        <dbReference type="Proteomes" id="UP000239388"/>
    </source>
</evidence>
<evidence type="ECO:0000256" key="1">
    <source>
        <dbReference type="SAM" id="SignalP"/>
    </source>
</evidence>
<dbReference type="RefSeq" id="WP_105357462.1">
    <property type="nucleotide sequence ID" value="NZ_PUIB01000022.1"/>
</dbReference>
<proteinExistence type="predicted"/>
<keyword evidence="1" id="KW-0732">Signal</keyword>
<evidence type="ECO:0000313" key="2">
    <source>
        <dbReference type="EMBL" id="PQO29933.1"/>
    </source>
</evidence>
<comment type="caution">
    <text evidence="2">The sequence shown here is derived from an EMBL/GenBank/DDBJ whole genome shotgun (WGS) entry which is preliminary data.</text>
</comment>
<evidence type="ECO:0008006" key="4">
    <source>
        <dbReference type="Google" id="ProtNLM"/>
    </source>
</evidence>